<comment type="caution">
    <text evidence="2">The sequence shown here is derived from an EMBL/GenBank/DDBJ whole genome shotgun (WGS) entry which is preliminary data.</text>
</comment>
<dbReference type="Pfam" id="PF00302">
    <property type="entry name" value="CAT"/>
    <property type="match status" value="1"/>
</dbReference>
<evidence type="ECO:0000256" key="1">
    <source>
        <dbReference type="PIRSR" id="PIRSR000440-1"/>
    </source>
</evidence>
<keyword evidence="2" id="KW-0808">Transferase</keyword>
<feature type="active site" description="Proton acceptor" evidence="1">
    <location>
        <position position="186"/>
    </location>
</feature>
<dbReference type="InterPro" id="IPR001707">
    <property type="entry name" value="Cmp_AcTrfase"/>
</dbReference>
<dbReference type="PANTHER" id="PTHR38474">
    <property type="entry name" value="SLR0299 PROTEIN"/>
    <property type="match status" value="1"/>
</dbReference>
<dbReference type="AlphaFoldDB" id="A0A1V9G7L7"/>
<reference evidence="3" key="1">
    <citation type="submission" date="2016-04" db="EMBL/GenBank/DDBJ databases">
        <authorList>
            <person name="Chen L."/>
            <person name="Zhuang W."/>
            <person name="Wang G."/>
        </authorList>
    </citation>
    <scope>NUCLEOTIDE SEQUENCE [LARGE SCALE GENOMIC DNA]</scope>
    <source>
        <strain evidence="3">208</strain>
    </source>
</reference>
<gene>
    <name evidence="2" type="ORF">A4R26_12740</name>
</gene>
<dbReference type="RefSeq" id="WP_081162014.1">
    <property type="nucleotide sequence ID" value="NZ_LWBP01000045.1"/>
</dbReference>
<proteinExistence type="predicted"/>
<accession>A0A1V9G7L7</accession>
<name>A0A1V9G7L7_9BACT</name>
<dbReference type="STRING" id="550983.A4R26_12740"/>
<dbReference type="Gene3D" id="3.30.559.10">
    <property type="entry name" value="Chloramphenicol acetyltransferase-like domain"/>
    <property type="match status" value="1"/>
</dbReference>
<keyword evidence="3" id="KW-1185">Reference proteome</keyword>
<dbReference type="SUPFAM" id="SSF52777">
    <property type="entry name" value="CoA-dependent acyltransferases"/>
    <property type="match status" value="1"/>
</dbReference>
<sequence length="208" mass="23941">MKTPIDIATWNRKDHYNFFSQFEEPFFGMTFTIDCTNAYTHAKKHNLSFFLYYLYQALKAANSIENFRFRIVDKKVYLFDVINASPTVHRPDGTFGFSYMDYNENEELFYTNAKKVIEETKHAMGLVVAVSGENVIHFSAVPWVNFTSVSHARSFTFPDSCPKISFGKMTEANGKRSMPVSVHVHHALADGYHVGLFVNKFQELMNGE</sequence>
<dbReference type="GO" id="GO:0008811">
    <property type="term" value="F:chloramphenicol O-acetyltransferase activity"/>
    <property type="evidence" value="ECO:0007669"/>
    <property type="project" value="InterPro"/>
</dbReference>
<organism evidence="2 3">
    <name type="scientific">Niastella populi</name>
    <dbReference type="NCBI Taxonomy" id="550983"/>
    <lineage>
        <taxon>Bacteria</taxon>
        <taxon>Pseudomonadati</taxon>
        <taxon>Bacteroidota</taxon>
        <taxon>Chitinophagia</taxon>
        <taxon>Chitinophagales</taxon>
        <taxon>Chitinophagaceae</taxon>
        <taxon>Niastella</taxon>
    </lineage>
</organism>
<dbReference type="InterPro" id="IPR023213">
    <property type="entry name" value="CAT-like_dom_sf"/>
</dbReference>
<evidence type="ECO:0000313" key="3">
    <source>
        <dbReference type="Proteomes" id="UP000192276"/>
    </source>
</evidence>
<evidence type="ECO:0000313" key="2">
    <source>
        <dbReference type="EMBL" id="OQP66641.1"/>
    </source>
</evidence>
<dbReference type="EMBL" id="LWBP01000045">
    <property type="protein sequence ID" value="OQP66641.1"/>
    <property type="molecule type" value="Genomic_DNA"/>
</dbReference>
<dbReference type="SMART" id="SM01059">
    <property type="entry name" value="CAT"/>
    <property type="match status" value="1"/>
</dbReference>
<protein>
    <submittedName>
        <fullName evidence="2">Chloramphenicol acetyltransferase</fullName>
    </submittedName>
</protein>
<dbReference type="PIRSF" id="PIRSF000440">
    <property type="entry name" value="CAT"/>
    <property type="match status" value="1"/>
</dbReference>
<dbReference type="Proteomes" id="UP000192276">
    <property type="component" value="Unassembled WGS sequence"/>
</dbReference>
<dbReference type="OrthoDB" id="9801766at2"/>
<dbReference type="PANTHER" id="PTHR38474:SF1">
    <property type="entry name" value="SLR0299 PROTEIN"/>
    <property type="match status" value="1"/>
</dbReference>